<sequence length="146" mass="16359">MRPLPANKSTVAAACIFCFVITGLYFTFLFIIPYLGYLPEVTIMYFVFRWRALNGIFVDKGDPYKLGPLKVAQLTLAKTVQGAPLHTEVFFPLEAGDYSPIFFVGGWRGLIPAELYEDVQTQLASHGFVVFGVDPSFPLMQSHENQ</sequence>
<accession>A0ABD0LC79</accession>
<dbReference type="Proteomes" id="UP001519460">
    <property type="component" value="Unassembled WGS sequence"/>
</dbReference>
<dbReference type="Gene3D" id="3.40.50.1820">
    <property type="entry name" value="alpha/beta hydrolase"/>
    <property type="match status" value="1"/>
</dbReference>
<keyword evidence="1" id="KW-0812">Transmembrane</keyword>
<evidence type="ECO:0000313" key="2">
    <source>
        <dbReference type="EMBL" id="KAK7497192.1"/>
    </source>
</evidence>
<evidence type="ECO:0000256" key="1">
    <source>
        <dbReference type="SAM" id="Phobius"/>
    </source>
</evidence>
<name>A0ABD0LC79_9CAEN</name>
<dbReference type="InterPro" id="IPR029058">
    <property type="entry name" value="AB_hydrolase_fold"/>
</dbReference>
<proteinExistence type="predicted"/>
<comment type="caution">
    <text evidence="2">The sequence shown here is derived from an EMBL/GenBank/DDBJ whole genome shotgun (WGS) entry which is preliminary data.</text>
</comment>
<dbReference type="AlphaFoldDB" id="A0ABD0LC79"/>
<reference evidence="2 3" key="1">
    <citation type="journal article" date="2023" name="Sci. Data">
        <title>Genome assembly of the Korean intertidal mud-creeper Batillaria attramentaria.</title>
        <authorList>
            <person name="Patra A.K."/>
            <person name="Ho P.T."/>
            <person name="Jun S."/>
            <person name="Lee S.J."/>
            <person name="Kim Y."/>
            <person name="Won Y.J."/>
        </authorList>
    </citation>
    <scope>NUCLEOTIDE SEQUENCE [LARGE SCALE GENOMIC DNA]</scope>
    <source>
        <strain evidence="2">Wonlab-2016</strain>
    </source>
</reference>
<protein>
    <submittedName>
        <fullName evidence="2">Uncharacterized protein</fullName>
    </submittedName>
</protein>
<organism evidence="2 3">
    <name type="scientific">Batillaria attramentaria</name>
    <dbReference type="NCBI Taxonomy" id="370345"/>
    <lineage>
        <taxon>Eukaryota</taxon>
        <taxon>Metazoa</taxon>
        <taxon>Spiralia</taxon>
        <taxon>Lophotrochozoa</taxon>
        <taxon>Mollusca</taxon>
        <taxon>Gastropoda</taxon>
        <taxon>Caenogastropoda</taxon>
        <taxon>Sorbeoconcha</taxon>
        <taxon>Cerithioidea</taxon>
        <taxon>Batillariidae</taxon>
        <taxon>Batillaria</taxon>
    </lineage>
</organism>
<gene>
    <name evidence="2" type="ORF">BaRGS_00011486</name>
</gene>
<dbReference type="EMBL" id="JACVVK020000060">
    <property type="protein sequence ID" value="KAK7497192.1"/>
    <property type="molecule type" value="Genomic_DNA"/>
</dbReference>
<dbReference type="SUPFAM" id="SSF53474">
    <property type="entry name" value="alpha/beta-Hydrolases"/>
    <property type="match status" value="1"/>
</dbReference>
<evidence type="ECO:0000313" key="3">
    <source>
        <dbReference type="Proteomes" id="UP001519460"/>
    </source>
</evidence>
<keyword evidence="1" id="KW-1133">Transmembrane helix</keyword>
<keyword evidence="3" id="KW-1185">Reference proteome</keyword>
<feature type="transmembrane region" description="Helical" evidence="1">
    <location>
        <begin position="12"/>
        <end position="35"/>
    </location>
</feature>
<keyword evidence="1" id="KW-0472">Membrane</keyword>